<reference evidence="1 2" key="1">
    <citation type="submission" date="2013-11" db="EMBL/GenBank/DDBJ databases">
        <title>Draft genome of the bovine lungworm Dictyocaulus viviparus.</title>
        <authorList>
            <person name="Mitreva M."/>
        </authorList>
    </citation>
    <scope>NUCLEOTIDE SEQUENCE [LARGE SCALE GENOMIC DNA]</scope>
    <source>
        <strain evidence="1 2">HannoverDv2000</strain>
    </source>
</reference>
<proteinExistence type="predicted"/>
<sequence length="52" mass="6107">MFRSGQISLEKSDTTPDYSVEEDQYGRLYNQPDREVEATFIGGSPHLRRYYC</sequence>
<gene>
    <name evidence="1" type="ORF">DICVIV_10025</name>
</gene>
<organism evidence="1 2">
    <name type="scientific">Dictyocaulus viviparus</name>
    <name type="common">Bovine lungworm</name>
    <dbReference type="NCBI Taxonomy" id="29172"/>
    <lineage>
        <taxon>Eukaryota</taxon>
        <taxon>Metazoa</taxon>
        <taxon>Ecdysozoa</taxon>
        <taxon>Nematoda</taxon>
        <taxon>Chromadorea</taxon>
        <taxon>Rhabditida</taxon>
        <taxon>Rhabditina</taxon>
        <taxon>Rhabditomorpha</taxon>
        <taxon>Strongyloidea</taxon>
        <taxon>Metastrongylidae</taxon>
        <taxon>Dictyocaulus</taxon>
    </lineage>
</organism>
<evidence type="ECO:0000313" key="1">
    <source>
        <dbReference type="EMBL" id="KJH43959.1"/>
    </source>
</evidence>
<accession>A0A0D8XJF3</accession>
<keyword evidence="2" id="KW-1185">Reference proteome</keyword>
<protein>
    <submittedName>
        <fullName evidence="1">Uncharacterized protein</fullName>
    </submittedName>
</protein>
<evidence type="ECO:0000313" key="2">
    <source>
        <dbReference type="Proteomes" id="UP000053766"/>
    </source>
</evidence>
<name>A0A0D8XJF3_DICVI</name>
<dbReference type="Proteomes" id="UP000053766">
    <property type="component" value="Unassembled WGS sequence"/>
</dbReference>
<dbReference type="EMBL" id="KN716512">
    <property type="protein sequence ID" value="KJH43959.1"/>
    <property type="molecule type" value="Genomic_DNA"/>
</dbReference>
<dbReference type="AlphaFoldDB" id="A0A0D8XJF3"/>
<reference evidence="2" key="2">
    <citation type="journal article" date="2016" name="Sci. Rep.">
        <title>Dictyocaulus viviparus genome, variome and transcriptome elucidate lungworm biology and support future intervention.</title>
        <authorList>
            <person name="McNulty S.N."/>
            <person name="Strube C."/>
            <person name="Rosa B.A."/>
            <person name="Martin J.C."/>
            <person name="Tyagi R."/>
            <person name="Choi Y.J."/>
            <person name="Wang Q."/>
            <person name="Hallsworth Pepin K."/>
            <person name="Zhang X."/>
            <person name="Ozersky P."/>
            <person name="Wilson R.K."/>
            <person name="Sternberg P.W."/>
            <person name="Gasser R.B."/>
            <person name="Mitreva M."/>
        </authorList>
    </citation>
    <scope>NUCLEOTIDE SEQUENCE [LARGE SCALE GENOMIC DNA]</scope>
    <source>
        <strain evidence="2">HannoverDv2000</strain>
    </source>
</reference>